<gene>
    <name evidence="1" type="ORF">LEP1GSC043_1397</name>
</gene>
<sequence length="75" mass="9096">MIFAFLARFIKRKSLQCKKLKSLKEYSLCSIPKTTVFPLKKKSFEFRNLPLRTSIFFYSKPYFLFILKSEFFAFF</sequence>
<dbReference type="Proteomes" id="UP000012249">
    <property type="component" value="Unassembled WGS sequence"/>
</dbReference>
<comment type="caution">
    <text evidence="1">The sequence shown here is derived from an EMBL/GenBank/DDBJ whole genome shotgun (WGS) entry which is preliminary data.</text>
</comment>
<proteinExistence type="predicted"/>
<evidence type="ECO:0000313" key="2">
    <source>
        <dbReference type="Proteomes" id="UP000012249"/>
    </source>
</evidence>
<evidence type="ECO:0000313" key="1">
    <source>
        <dbReference type="EMBL" id="EMY12611.1"/>
    </source>
</evidence>
<name>N1U395_9LEPT</name>
<dbReference type="AlphaFoldDB" id="N1U395"/>
<organism evidence="1 2">
    <name type="scientific">Leptospira weilii str. Ecochallenge</name>
    <dbReference type="NCBI Taxonomy" id="1049986"/>
    <lineage>
        <taxon>Bacteria</taxon>
        <taxon>Pseudomonadati</taxon>
        <taxon>Spirochaetota</taxon>
        <taxon>Spirochaetia</taxon>
        <taxon>Leptospirales</taxon>
        <taxon>Leptospiraceae</taxon>
        <taxon>Leptospira</taxon>
    </lineage>
</organism>
<dbReference type="EMBL" id="AHMI02000286">
    <property type="protein sequence ID" value="EMY12611.1"/>
    <property type="molecule type" value="Genomic_DNA"/>
</dbReference>
<accession>N1U395</accession>
<protein>
    <submittedName>
        <fullName evidence="1">Uncharacterized protein</fullName>
    </submittedName>
</protein>
<reference evidence="1 2" key="1">
    <citation type="submission" date="2013-02" db="EMBL/GenBank/DDBJ databases">
        <authorList>
            <person name="Harkins D.M."/>
            <person name="Durkin A.S."/>
            <person name="Brinkac L.M."/>
            <person name="Haft D.H."/>
            <person name="Selengut J.D."/>
            <person name="Sanka R."/>
            <person name="DePew J."/>
            <person name="Purushe J."/>
            <person name="Haake D.A."/>
            <person name="Matsunaga J."/>
            <person name="Vinetz J.M."/>
            <person name="Sutton G.G."/>
            <person name="Nierman W.C."/>
            <person name="Fouts D.E."/>
        </authorList>
    </citation>
    <scope>NUCLEOTIDE SEQUENCE [LARGE SCALE GENOMIC DNA]</scope>
    <source>
        <strain evidence="1 2">Ecochallenge</strain>
    </source>
</reference>